<dbReference type="Proteomes" id="UP001589867">
    <property type="component" value="Unassembled WGS sequence"/>
</dbReference>
<evidence type="ECO:0000313" key="1">
    <source>
        <dbReference type="EMBL" id="MFC0529299.1"/>
    </source>
</evidence>
<protein>
    <submittedName>
        <fullName evidence="1">Uncharacterized protein</fullName>
    </submittedName>
</protein>
<dbReference type="EMBL" id="JBHLUH010000030">
    <property type="protein sequence ID" value="MFC0529299.1"/>
    <property type="molecule type" value="Genomic_DNA"/>
</dbReference>
<proteinExistence type="predicted"/>
<reference evidence="1 2" key="1">
    <citation type="submission" date="2024-09" db="EMBL/GenBank/DDBJ databases">
        <authorList>
            <person name="Sun Q."/>
            <person name="Mori K."/>
        </authorList>
    </citation>
    <scope>NUCLEOTIDE SEQUENCE [LARGE SCALE GENOMIC DNA]</scope>
    <source>
        <strain evidence="1 2">TBRC 3947</strain>
    </source>
</reference>
<dbReference type="RefSeq" id="WP_377251911.1">
    <property type="nucleotide sequence ID" value="NZ_JBHLUH010000030.1"/>
</dbReference>
<accession>A0ABV6M446</accession>
<keyword evidence="2" id="KW-1185">Reference proteome</keyword>
<organism evidence="1 2">
    <name type="scientific">Phytohabitans kaempferiae</name>
    <dbReference type="NCBI Taxonomy" id="1620943"/>
    <lineage>
        <taxon>Bacteria</taxon>
        <taxon>Bacillati</taxon>
        <taxon>Actinomycetota</taxon>
        <taxon>Actinomycetes</taxon>
        <taxon>Micromonosporales</taxon>
        <taxon>Micromonosporaceae</taxon>
    </lineage>
</organism>
<gene>
    <name evidence="1" type="ORF">ACFFIA_16730</name>
</gene>
<sequence>MTWRAQIAERDFTGDESLLVYVGVGTAAEPSYPGWWVGVARVGDLVIVVEPSSDLGGSRAFAKTMTRKAVQRAT</sequence>
<name>A0ABV6M446_9ACTN</name>
<comment type="caution">
    <text evidence="1">The sequence shown here is derived from an EMBL/GenBank/DDBJ whole genome shotgun (WGS) entry which is preliminary data.</text>
</comment>
<evidence type="ECO:0000313" key="2">
    <source>
        <dbReference type="Proteomes" id="UP001589867"/>
    </source>
</evidence>